<feature type="domain" description="TonB-dependent receptor plug" evidence="11">
    <location>
        <begin position="63"/>
        <end position="181"/>
    </location>
</feature>
<dbReference type="InterPro" id="IPR039426">
    <property type="entry name" value="TonB-dep_rcpt-like"/>
</dbReference>
<dbReference type="EMBL" id="BAABDJ010000003">
    <property type="protein sequence ID" value="GAA3998434.1"/>
    <property type="molecule type" value="Genomic_DNA"/>
</dbReference>
<dbReference type="Proteomes" id="UP001500567">
    <property type="component" value="Unassembled WGS sequence"/>
</dbReference>
<keyword evidence="6 8" id="KW-0472">Membrane</keyword>
<name>A0ABP7RJU6_9BACT</name>
<evidence type="ECO:0000256" key="8">
    <source>
        <dbReference type="PROSITE-ProRule" id="PRU01360"/>
    </source>
</evidence>
<evidence type="ECO:0000313" key="12">
    <source>
        <dbReference type="EMBL" id="GAA3998434.1"/>
    </source>
</evidence>
<organism evidence="12 13">
    <name type="scientific">Hymenobacter fastidiosus</name>
    <dbReference type="NCBI Taxonomy" id="486264"/>
    <lineage>
        <taxon>Bacteria</taxon>
        <taxon>Pseudomonadati</taxon>
        <taxon>Bacteroidota</taxon>
        <taxon>Cytophagia</taxon>
        <taxon>Cytophagales</taxon>
        <taxon>Hymenobacteraceae</taxon>
        <taxon>Hymenobacter</taxon>
    </lineage>
</organism>
<evidence type="ECO:0000259" key="10">
    <source>
        <dbReference type="Pfam" id="PF00593"/>
    </source>
</evidence>
<proteinExistence type="inferred from homology"/>
<evidence type="ECO:0000256" key="9">
    <source>
        <dbReference type="RuleBase" id="RU003357"/>
    </source>
</evidence>
<dbReference type="Gene3D" id="2.40.170.20">
    <property type="entry name" value="TonB-dependent receptor, beta-barrel domain"/>
    <property type="match status" value="1"/>
</dbReference>
<evidence type="ECO:0000256" key="7">
    <source>
        <dbReference type="ARBA" id="ARBA00023237"/>
    </source>
</evidence>
<dbReference type="PROSITE" id="PS52016">
    <property type="entry name" value="TONB_DEPENDENT_REC_3"/>
    <property type="match status" value="1"/>
</dbReference>
<evidence type="ECO:0000256" key="2">
    <source>
        <dbReference type="ARBA" id="ARBA00022448"/>
    </source>
</evidence>
<dbReference type="Pfam" id="PF07715">
    <property type="entry name" value="Plug"/>
    <property type="match status" value="1"/>
</dbReference>
<evidence type="ECO:0000313" key="13">
    <source>
        <dbReference type="Proteomes" id="UP001500567"/>
    </source>
</evidence>
<comment type="similarity">
    <text evidence="8 9">Belongs to the TonB-dependent receptor family.</text>
</comment>
<keyword evidence="13" id="KW-1185">Reference proteome</keyword>
<protein>
    <submittedName>
        <fullName evidence="12">TonB-dependent receptor</fullName>
    </submittedName>
</protein>
<dbReference type="Pfam" id="PF00593">
    <property type="entry name" value="TonB_dep_Rec_b-barrel"/>
    <property type="match status" value="1"/>
</dbReference>
<evidence type="ECO:0000259" key="11">
    <source>
        <dbReference type="Pfam" id="PF07715"/>
    </source>
</evidence>
<keyword evidence="12" id="KW-0675">Receptor</keyword>
<dbReference type="InterPro" id="IPR012910">
    <property type="entry name" value="Plug_dom"/>
</dbReference>
<feature type="domain" description="TonB-dependent receptor-like beta-barrel" evidence="10">
    <location>
        <begin position="377"/>
        <end position="776"/>
    </location>
</feature>
<evidence type="ECO:0000256" key="3">
    <source>
        <dbReference type="ARBA" id="ARBA00022452"/>
    </source>
</evidence>
<accession>A0ABP7RJU6</accession>
<keyword evidence="5 9" id="KW-0798">TonB box</keyword>
<evidence type="ECO:0000256" key="6">
    <source>
        <dbReference type="ARBA" id="ARBA00023136"/>
    </source>
</evidence>
<evidence type="ECO:0000256" key="4">
    <source>
        <dbReference type="ARBA" id="ARBA00022692"/>
    </source>
</evidence>
<dbReference type="SUPFAM" id="SSF56935">
    <property type="entry name" value="Porins"/>
    <property type="match status" value="1"/>
</dbReference>
<dbReference type="Gene3D" id="2.170.130.10">
    <property type="entry name" value="TonB-dependent receptor, plug domain"/>
    <property type="match status" value="1"/>
</dbReference>
<comment type="subcellular location">
    <subcellularLocation>
        <location evidence="1 8">Cell outer membrane</location>
        <topology evidence="1 8">Multi-pass membrane protein</topology>
    </subcellularLocation>
</comment>
<keyword evidence="4 8" id="KW-0812">Transmembrane</keyword>
<sequence length="903" mass="97904">MAGALFLAFAPTWAQQGDSVTRSRAPLFVTALPDSVTPFPRATSVYTAVAPASGPLPVLLYPSLQPALGRVAGVQVTPFSGAPGTNMALRIRGVASILGTTQPLILLDGMPVYTSGAPGSIYLLNGRAAQPNFTTARTISVDPPEDTNLLLGIAPEDIDSVEIVKSAFGTARYGSLGSNGVVHIRTRRGVGARPAQITYSGYGGVQHVARRYELLGAREYAELANEVSVKRGQAPMYSAAQLAEFSRTGGTNWQDEVLQTATTQSHHVGLRGRGTRTAYAASAGYLRQNGVVLNSHLARYAFRLNVDQQITPRLQISGRAALTRTNRRRPDEDYHNSLYDALRALPTLPVRDATGRFTHSRIDFFGPSSFHNPVQELLESYHDQRTQQALMQLTAHYQLATGVRATLAAGHERNKLEAEGYSNEQLFPADSPKIRAYETKATHRTTFLAAGIALNRAFADHLITASLGYERLGIKLAENRGYFYSASAFGALQTGSATPISSGTAMGSYTFRQRYALEASLRADHTPFHAARWFPGAQLTWHLGQEAWAPTPWVGDAHFWVGTGRTSNRGFAKPQATTSGGLSGLYNPAAYERTWQYEAGGRSAWRAGRLTASLVAYRRRSSDLEMTTYYYSPTGGPALTPVFVGEVRNQGVEATVSAGWHLGPLQGTTAVAAATNANLVEKIPENTGFYIVDRQRVAVGKPLGAFYGYEQNGTFPAGQRGAGQRRYDAFAQPGGGEVTYLGSSGLPRHSLNVVQTLAWRRWHLDLQADGLFGYRVLNYQLNSLDNPTGTYNATTRVRQRWTPANPDTDIPIVGSGDFISSQRVLENGNHLRLTQGTLTMDVVQTPRARVSVWAGGTNLLLLTRYRGFDPNVSSAQLESARPGVDYGAYPTARTLLVGLRATL</sequence>
<evidence type="ECO:0000256" key="1">
    <source>
        <dbReference type="ARBA" id="ARBA00004571"/>
    </source>
</evidence>
<evidence type="ECO:0000256" key="5">
    <source>
        <dbReference type="ARBA" id="ARBA00023077"/>
    </source>
</evidence>
<keyword evidence="3 8" id="KW-1134">Transmembrane beta strand</keyword>
<keyword evidence="2 8" id="KW-0813">Transport</keyword>
<comment type="caution">
    <text evidence="12">The sequence shown here is derived from an EMBL/GenBank/DDBJ whole genome shotgun (WGS) entry which is preliminary data.</text>
</comment>
<dbReference type="InterPro" id="IPR036942">
    <property type="entry name" value="Beta-barrel_TonB_sf"/>
</dbReference>
<dbReference type="InterPro" id="IPR000531">
    <property type="entry name" value="Beta-barrel_TonB"/>
</dbReference>
<dbReference type="InterPro" id="IPR037066">
    <property type="entry name" value="Plug_dom_sf"/>
</dbReference>
<reference evidence="13" key="1">
    <citation type="journal article" date="2019" name="Int. J. Syst. Evol. Microbiol.">
        <title>The Global Catalogue of Microorganisms (GCM) 10K type strain sequencing project: providing services to taxonomists for standard genome sequencing and annotation.</title>
        <authorList>
            <consortium name="The Broad Institute Genomics Platform"/>
            <consortium name="The Broad Institute Genome Sequencing Center for Infectious Disease"/>
            <person name="Wu L."/>
            <person name="Ma J."/>
        </authorList>
    </citation>
    <scope>NUCLEOTIDE SEQUENCE [LARGE SCALE GENOMIC DNA]</scope>
    <source>
        <strain evidence="13">JCM 17224</strain>
    </source>
</reference>
<gene>
    <name evidence="12" type="ORF">GCM10022408_06550</name>
</gene>
<keyword evidence="7 8" id="KW-0998">Cell outer membrane</keyword>